<feature type="transmembrane region" description="Helical" evidence="6">
    <location>
        <begin position="125"/>
        <end position="146"/>
    </location>
</feature>
<sequence>MKKIGLLPRIIIGIILGILVGMYLPGPVVRIFVTFSSIFSLFLNFIIPLMIVAFIGYGIASLTEGASKLIGITVAISYGSTLLAGSIAFLVASNLFPTLLGSAALSSVKIESGLDSYFTIPLKPLFDVTSAVVFAFILGIGITMLRPKKQGEELFSIVRDSEEVIQAVLKNIIIPLLPIHILGTFANLAYAGSIQHILVIFGKVFAVVITLHILYITALFIISGIIGKKSPLMLIKNQIPPYFTAVGTQSSAATIPVSLIAAEKNGVSEQIRNFVIPLCATIHLAGSMITLTCCSTAVILILGQNPTYSSILPFILMLGIAMVAAPGAPGGAVMSALPFFYMIGITGEELQGLMIALYLTQDSFGTAANVSGDNAIAVFVDWFYKTKIKKEAVA</sequence>
<dbReference type="AlphaFoldDB" id="A0AAJ6G767"/>
<keyword evidence="5 6" id="KW-0472">Membrane</keyword>
<dbReference type="GO" id="GO:0005295">
    <property type="term" value="F:neutral L-amino acid:sodium symporter activity"/>
    <property type="evidence" value="ECO:0007669"/>
    <property type="project" value="TreeGrafter"/>
</dbReference>
<dbReference type="PANTHER" id="PTHR42865:SF8">
    <property type="entry name" value="SERINE_THREONINE TRANSPORTER SSTT"/>
    <property type="match status" value="1"/>
</dbReference>
<proteinExistence type="predicted"/>
<evidence type="ECO:0000256" key="6">
    <source>
        <dbReference type="SAM" id="Phobius"/>
    </source>
</evidence>
<dbReference type="PRINTS" id="PR00173">
    <property type="entry name" value="EDTRNSPORT"/>
</dbReference>
<dbReference type="RefSeq" id="WP_013244327.1">
    <property type="nucleotide sequence ID" value="NZ_CALXQO010000001.1"/>
</dbReference>
<evidence type="ECO:0000313" key="8">
    <source>
        <dbReference type="Proteomes" id="UP001242021"/>
    </source>
</evidence>
<feature type="transmembrane region" description="Helical" evidence="6">
    <location>
        <begin position="167"/>
        <end position="191"/>
    </location>
</feature>
<feature type="transmembrane region" description="Helical" evidence="6">
    <location>
        <begin position="197"/>
        <end position="222"/>
    </location>
</feature>
<dbReference type="GeneID" id="56439957"/>
<feature type="transmembrane region" description="Helical" evidence="6">
    <location>
        <begin position="274"/>
        <end position="302"/>
    </location>
</feature>
<dbReference type="GO" id="GO:0005886">
    <property type="term" value="C:plasma membrane"/>
    <property type="evidence" value="ECO:0007669"/>
    <property type="project" value="TreeGrafter"/>
</dbReference>
<evidence type="ECO:0000256" key="2">
    <source>
        <dbReference type="ARBA" id="ARBA00022448"/>
    </source>
</evidence>
<dbReference type="Proteomes" id="UP001242021">
    <property type="component" value="Chromosome"/>
</dbReference>
<name>A0AAJ6G767_BRAPL</name>
<reference evidence="7" key="1">
    <citation type="submission" date="2022-06" db="EMBL/GenBank/DDBJ databases">
        <title>Brachyspira pilosicoli from pigs in Switzerland.</title>
        <authorList>
            <person name="Schmitt S."/>
            <person name="Arnold M."/>
            <person name="Rossano A."/>
            <person name="Perreten V."/>
        </authorList>
    </citation>
    <scope>NUCLEOTIDE SEQUENCE</scope>
    <source>
        <strain evidence="7">MEI4028</strain>
    </source>
</reference>
<feature type="transmembrane region" description="Helical" evidence="6">
    <location>
        <begin position="314"/>
        <end position="343"/>
    </location>
</feature>
<dbReference type="SUPFAM" id="SSF118215">
    <property type="entry name" value="Proton glutamate symport protein"/>
    <property type="match status" value="1"/>
</dbReference>
<evidence type="ECO:0000256" key="5">
    <source>
        <dbReference type="ARBA" id="ARBA00023136"/>
    </source>
</evidence>
<comment type="subcellular location">
    <subcellularLocation>
        <location evidence="1">Membrane</location>
        <topology evidence="1">Multi-pass membrane protein</topology>
    </subcellularLocation>
</comment>
<dbReference type="Gene3D" id="1.10.3860.10">
    <property type="entry name" value="Sodium:dicarboxylate symporter"/>
    <property type="match status" value="1"/>
</dbReference>
<keyword evidence="3 6" id="KW-0812">Transmembrane</keyword>
<accession>A0AAJ6G767</accession>
<dbReference type="Pfam" id="PF00375">
    <property type="entry name" value="SDF"/>
    <property type="match status" value="1"/>
</dbReference>
<gene>
    <name evidence="7" type="ORF">NEH99_07430</name>
</gene>
<feature type="transmembrane region" description="Helical" evidence="6">
    <location>
        <begin position="242"/>
        <end position="262"/>
    </location>
</feature>
<protein>
    <submittedName>
        <fullName evidence="7">Dicarboxylate/amino acid:cation symporter</fullName>
    </submittedName>
</protein>
<evidence type="ECO:0000256" key="1">
    <source>
        <dbReference type="ARBA" id="ARBA00004141"/>
    </source>
</evidence>
<dbReference type="EMBL" id="CP098754">
    <property type="protein sequence ID" value="WIH94121.1"/>
    <property type="molecule type" value="Genomic_DNA"/>
</dbReference>
<organism evidence="7 8">
    <name type="scientific">Brachyspira pilosicoli</name>
    <name type="common">Serpulina pilosicoli</name>
    <dbReference type="NCBI Taxonomy" id="52584"/>
    <lineage>
        <taxon>Bacteria</taxon>
        <taxon>Pseudomonadati</taxon>
        <taxon>Spirochaetota</taxon>
        <taxon>Spirochaetia</taxon>
        <taxon>Brachyspirales</taxon>
        <taxon>Brachyspiraceae</taxon>
        <taxon>Brachyspira</taxon>
    </lineage>
</organism>
<feature type="transmembrane region" description="Helical" evidence="6">
    <location>
        <begin position="69"/>
        <end position="92"/>
    </location>
</feature>
<dbReference type="PANTHER" id="PTHR42865">
    <property type="entry name" value="PROTON/GLUTAMATE-ASPARTATE SYMPORTER"/>
    <property type="match status" value="1"/>
</dbReference>
<keyword evidence="2" id="KW-0813">Transport</keyword>
<dbReference type="InterPro" id="IPR036458">
    <property type="entry name" value="Na:dicarbo_symporter_sf"/>
</dbReference>
<feature type="transmembrane region" description="Helical" evidence="6">
    <location>
        <begin position="7"/>
        <end position="25"/>
    </location>
</feature>
<dbReference type="GO" id="GO:0032329">
    <property type="term" value="P:serine transport"/>
    <property type="evidence" value="ECO:0007669"/>
    <property type="project" value="TreeGrafter"/>
</dbReference>
<feature type="transmembrane region" description="Helical" evidence="6">
    <location>
        <begin position="31"/>
        <end position="57"/>
    </location>
</feature>
<evidence type="ECO:0000256" key="3">
    <source>
        <dbReference type="ARBA" id="ARBA00022692"/>
    </source>
</evidence>
<evidence type="ECO:0000313" key="7">
    <source>
        <dbReference type="EMBL" id="WIH94121.1"/>
    </source>
</evidence>
<dbReference type="InterPro" id="IPR001991">
    <property type="entry name" value="Na-dicarboxylate_symporter"/>
</dbReference>
<evidence type="ECO:0000256" key="4">
    <source>
        <dbReference type="ARBA" id="ARBA00022989"/>
    </source>
</evidence>
<keyword evidence="4 6" id="KW-1133">Transmembrane helix</keyword>